<gene>
    <name evidence="1" type="ORF">F2Q69_00029021</name>
</gene>
<evidence type="ECO:0000313" key="2">
    <source>
        <dbReference type="Proteomes" id="UP000712600"/>
    </source>
</evidence>
<dbReference type="Proteomes" id="UP000712600">
    <property type="component" value="Unassembled WGS sequence"/>
</dbReference>
<comment type="caution">
    <text evidence="1">The sequence shown here is derived from an EMBL/GenBank/DDBJ whole genome shotgun (WGS) entry which is preliminary data.</text>
</comment>
<reference evidence="1" key="1">
    <citation type="submission" date="2019-12" db="EMBL/GenBank/DDBJ databases">
        <title>Genome sequencing and annotation of Brassica cretica.</title>
        <authorList>
            <person name="Studholme D.J."/>
            <person name="Sarris P."/>
        </authorList>
    </citation>
    <scope>NUCLEOTIDE SEQUENCE</scope>
    <source>
        <strain evidence="1">PFS-109/04</strain>
        <tissue evidence="1">Leaf</tissue>
    </source>
</reference>
<name>A0A8S9RZD2_BRACR</name>
<accession>A0A8S9RZD2</accession>
<evidence type="ECO:0000313" key="1">
    <source>
        <dbReference type="EMBL" id="KAF3585004.1"/>
    </source>
</evidence>
<proteinExistence type="predicted"/>
<dbReference type="EMBL" id="QGKX02000088">
    <property type="protein sequence ID" value="KAF3585004.1"/>
    <property type="molecule type" value="Genomic_DNA"/>
</dbReference>
<dbReference type="AlphaFoldDB" id="A0A8S9RZD2"/>
<organism evidence="1 2">
    <name type="scientific">Brassica cretica</name>
    <name type="common">Mustard</name>
    <dbReference type="NCBI Taxonomy" id="69181"/>
    <lineage>
        <taxon>Eukaryota</taxon>
        <taxon>Viridiplantae</taxon>
        <taxon>Streptophyta</taxon>
        <taxon>Embryophyta</taxon>
        <taxon>Tracheophyta</taxon>
        <taxon>Spermatophyta</taxon>
        <taxon>Magnoliopsida</taxon>
        <taxon>eudicotyledons</taxon>
        <taxon>Gunneridae</taxon>
        <taxon>Pentapetalae</taxon>
        <taxon>rosids</taxon>
        <taxon>malvids</taxon>
        <taxon>Brassicales</taxon>
        <taxon>Brassicaceae</taxon>
        <taxon>Brassiceae</taxon>
        <taxon>Brassica</taxon>
    </lineage>
</organism>
<sequence>MDFRPRTRRLNGLSSRNPEAGWTNVQELDGFVDLQGDLLVYFFDSKSPPSGRPSLIARLLVNFSQEIAGLSYGPGDSIAGSWDRTEPRISFRTRRHCWDPEVSWGSEGRFWSLEAALDPEVVLNPKVALDPEVVLNPEVALDPEVVWEPGGPEIFSGPRDCLGTQRFLIAWGSDLITLRLSLDPEFGRTRNIWFSQGSYSAFLGKTTTGTCSDFALCRSEAGHYRVPMLYSTSAGRMDARVGAGASLNRNLEAGVLLRSGPCSNLGEHKFLGDRPGSSRRFQVLDLLRDDMARFRTLVEFHGMSRHIHGARGLKKIHDPGLAFRWMARLVCLAGEDHLYLLKSAVGDLLPRSGADIAPEGESSRFCLKPRVSIDFIQHRTLSSRDGPLSMSTGCGPMSRLRWLPFADPFRMSSGPYRAASLFQNCCGTRGPEDYGDTILKPRVS</sequence>
<protein>
    <submittedName>
        <fullName evidence="1">Uncharacterized protein</fullName>
    </submittedName>
</protein>